<dbReference type="InterPro" id="IPR029056">
    <property type="entry name" value="Ribokinase-like"/>
</dbReference>
<keyword evidence="5" id="KW-0067">ATP-binding</keyword>
<dbReference type="Pfam" id="PF00294">
    <property type="entry name" value="PfkB"/>
    <property type="match status" value="1"/>
</dbReference>
<evidence type="ECO:0000256" key="5">
    <source>
        <dbReference type="ARBA" id="ARBA00022840"/>
    </source>
</evidence>
<dbReference type="InterPro" id="IPR011611">
    <property type="entry name" value="PfkB_dom"/>
</dbReference>
<evidence type="ECO:0000256" key="3">
    <source>
        <dbReference type="ARBA" id="ARBA00022741"/>
    </source>
</evidence>
<gene>
    <name evidence="7" type="primary">frk2</name>
    <name evidence="7" type="ORF">ARTSIC4J27_430</name>
</gene>
<dbReference type="InterPro" id="IPR050306">
    <property type="entry name" value="PfkB_Carbo_kinase"/>
</dbReference>
<dbReference type="SUPFAM" id="SSF53613">
    <property type="entry name" value="Ribokinase-like"/>
    <property type="match status" value="1"/>
</dbReference>
<dbReference type="STRING" id="861266.ARTSIC4J27_430"/>
<dbReference type="PANTHER" id="PTHR43085:SF1">
    <property type="entry name" value="PSEUDOURIDINE KINASE-RELATED"/>
    <property type="match status" value="1"/>
</dbReference>
<keyword evidence="4 7" id="KW-0418">Kinase</keyword>
<evidence type="ECO:0000259" key="6">
    <source>
        <dbReference type="Pfam" id="PF00294"/>
    </source>
</evidence>
<evidence type="ECO:0000313" key="8">
    <source>
        <dbReference type="Proteomes" id="UP000035722"/>
    </source>
</evidence>
<dbReference type="PANTHER" id="PTHR43085">
    <property type="entry name" value="HEXOKINASE FAMILY MEMBER"/>
    <property type="match status" value="1"/>
</dbReference>
<evidence type="ECO:0000256" key="2">
    <source>
        <dbReference type="ARBA" id="ARBA00022679"/>
    </source>
</evidence>
<protein>
    <submittedName>
        <fullName evidence="7">PfkB carbohydrate kinase family protein</fullName>
    </submittedName>
</protein>
<dbReference type="Gene3D" id="3.40.1190.20">
    <property type="match status" value="1"/>
</dbReference>
<comment type="similarity">
    <text evidence="1">Belongs to the carbohydrate kinase PfkB family.</text>
</comment>
<dbReference type="AlphaFoldDB" id="A0A024GYF1"/>
<name>A0A024GYF1_9MICC</name>
<sequence>MDYLTTARQDTHPTLDVTVVGEALIDVVTTSNGQVEHPGGSPANVAYGLGRLGVSTGLLTAIAPDARGTAIENHLLSAGVTLLPGSKSLTRTPSATATLAEDGSATYEFDISWDLAPTPPAYFPKILHTGSIATFLSPGASAVKALLEQAHRHCMITYDPNIRPALLGSHTEAKAIFEELAALTDVVKLSDEDARWLYPRKSLDETAAHILGLGTRLTVITKGADGSQFTTTAATISIPAVKTTVADTIGAGDSYMSALILGFLTRGTEGFAPAVLEQLGHTAAAAAAITVQRPGANPPTLEELNAALEANAPAQYAGA</sequence>
<feature type="domain" description="Carbohydrate kinase PfkB" evidence="6">
    <location>
        <begin position="16"/>
        <end position="299"/>
    </location>
</feature>
<dbReference type="GO" id="GO:0005524">
    <property type="term" value="F:ATP binding"/>
    <property type="evidence" value="ECO:0007669"/>
    <property type="project" value="UniProtKB-KW"/>
</dbReference>
<reference evidence="8" key="1">
    <citation type="journal article" date="2014" name="Genome Announc.">
        <title>Genome Sequence of Arthrobacter siccitolerans 4J27, a Xeroprotectant-Producing Desiccation-Tolerant Microorganism.</title>
        <authorList>
            <person name="Manzanera M."/>
            <person name="Santa-Cruz-Calvo L."/>
            <person name="Vilchez J.I."/>
            <person name="Garcia-Fontana C."/>
            <person name="Silva-Castro G.A."/>
            <person name="Calvo C."/>
            <person name="Gonzalez-Lopez J."/>
        </authorList>
    </citation>
    <scope>NUCLEOTIDE SEQUENCE [LARGE SCALE GENOMIC DNA]</scope>
    <source>
        <strain evidence="8">4J27</strain>
    </source>
</reference>
<comment type="caution">
    <text evidence="7">The sequence shown here is derived from an EMBL/GenBank/DDBJ whole genome shotgun (WGS) entry which is preliminary data.</text>
</comment>
<evidence type="ECO:0000256" key="4">
    <source>
        <dbReference type="ARBA" id="ARBA00022777"/>
    </source>
</evidence>
<dbReference type="Proteomes" id="UP000035722">
    <property type="component" value="Unassembled WGS sequence"/>
</dbReference>
<evidence type="ECO:0000313" key="7">
    <source>
        <dbReference type="EMBL" id="CCQ44504.1"/>
    </source>
</evidence>
<organism evidence="7 8">
    <name type="scientific">Pseudarthrobacter siccitolerans</name>
    <dbReference type="NCBI Taxonomy" id="861266"/>
    <lineage>
        <taxon>Bacteria</taxon>
        <taxon>Bacillati</taxon>
        <taxon>Actinomycetota</taxon>
        <taxon>Actinomycetes</taxon>
        <taxon>Micrococcales</taxon>
        <taxon>Micrococcaceae</taxon>
        <taxon>Pseudarthrobacter</taxon>
    </lineage>
</organism>
<keyword evidence="8" id="KW-1185">Reference proteome</keyword>
<dbReference type="OrthoDB" id="9795789at2"/>
<dbReference type="RefSeq" id="WP_050053571.1">
    <property type="nucleotide sequence ID" value="NZ_CAQI01000027.1"/>
</dbReference>
<dbReference type="PROSITE" id="PS00584">
    <property type="entry name" value="PFKB_KINASES_2"/>
    <property type="match status" value="1"/>
</dbReference>
<proteinExistence type="inferred from homology"/>
<dbReference type="InterPro" id="IPR002173">
    <property type="entry name" value="Carboh/pur_kinase_PfkB_CS"/>
</dbReference>
<keyword evidence="2" id="KW-0808">Transferase</keyword>
<dbReference type="GO" id="GO:0016301">
    <property type="term" value="F:kinase activity"/>
    <property type="evidence" value="ECO:0007669"/>
    <property type="project" value="UniProtKB-KW"/>
</dbReference>
<dbReference type="CDD" id="cd01167">
    <property type="entry name" value="bac_FRK"/>
    <property type="match status" value="1"/>
</dbReference>
<evidence type="ECO:0000256" key="1">
    <source>
        <dbReference type="ARBA" id="ARBA00010688"/>
    </source>
</evidence>
<keyword evidence="3" id="KW-0547">Nucleotide-binding</keyword>
<dbReference type="EMBL" id="CAQI01000027">
    <property type="protein sequence ID" value="CCQ44504.1"/>
    <property type="molecule type" value="Genomic_DNA"/>
</dbReference>
<accession>A0A024GYF1</accession>